<protein>
    <submittedName>
        <fullName evidence="2">Uncharacterized protein</fullName>
    </submittedName>
</protein>
<keyword evidence="3" id="KW-1185">Reference proteome</keyword>
<accession>A0A9Q8PE15</accession>
<dbReference type="OrthoDB" id="3858011at2759"/>
<dbReference type="RefSeq" id="XP_047765215.1">
    <property type="nucleotide sequence ID" value="XM_047910390.1"/>
</dbReference>
<dbReference type="OMA" id="YDTRWIV"/>
<dbReference type="PANTHER" id="PTHR42085">
    <property type="entry name" value="F-BOX DOMAIN-CONTAINING PROTEIN"/>
    <property type="match status" value="1"/>
</dbReference>
<dbReference type="Proteomes" id="UP000756132">
    <property type="component" value="Chromosome 8"/>
</dbReference>
<dbReference type="PANTHER" id="PTHR42085:SF1">
    <property type="entry name" value="F-BOX DOMAIN-CONTAINING PROTEIN"/>
    <property type="match status" value="1"/>
</dbReference>
<organism evidence="2 3">
    <name type="scientific">Passalora fulva</name>
    <name type="common">Tomato leaf mold</name>
    <name type="synonym">Cladosporium fulvum</name>
    <dbReference type="NCBI Taxonomy" id="5499"/>
    <lineage>
        <taxon>Eukaryota</taxon>
        <taxon>Fungi</taxon>
        <taxon>Dikarya</taxon>
        <taxon>Ascomycota</taxon>
        <taxon>Pezizomycotina</taxon>
        <taxon>Dothideomycetes</taxon>
        <taxon>Dothideomycetidae</taxon>
        <taxon>Mycosphaerellales</taxon>
        <taxon>Mycosphaerellaceae</taxon>
        <taxon>Fulvia</taxon>
    </lineage>
</organism>
<evidence type="ECO:0000313" key="3">
    <source>
        <dbReference type="Proteomes" id="UP000756132"/>
    </source>
</evidence>
<gene>
    <name evidence="2" type="ORF">CLAFUR5_11242</name>
</gene>
<name>A0A9Q8PE15_PASFU</name>
<reference evidence="2" key="2">
    <citation type="journal article" date="2022" name="Microb. Genom.">
        <title>A chromosome-scale genome assembly of the tomato pathogen Cladosporium fulvum reveals a compartmentalized genome architecture and the presence of a dispensable chromosome.</title>
        <authorList>
            <person name="Zaccaron A.Z."/>
            <person name="Chen L.H."/>
            <person name="Samaras A."/>
            <person name="Stergiopoulos I."/>
        </authorList>
    </citation>
    <scope>NUCLEOTIDE SEQUENCE</scope>
    <source>
        <strain evidence="2">Race5_Kim</strain>
    </source>
</reference>
<evidence type="ECO:0000256" key="1">
    <source>
        <dbReference type="SAM" id="MobiDB-lite"/>
    </source>
</evidence>
<feature type="compositionally biased region" description="Polar residues" evidence="1">
    <location>
        <begin position="1"/>
        <end position="26"/>
    </location>
</feature>
<evidence type="ECO:0000313" key="2">
    <source>
        <dbReference type="EMBL" id="UJO20849.1"/>
    </source>
</evidence>
<sequence>MSKTASMTTTMEHLTLRPDQNSTASPATLRRRSSLVPSLSFPKSYTLQEPKSPFLKLPAEIRNVIYTDLFQDQEARIRPDYTLPGLLTSCKQLYTEAIGLYYNLTTFRCLDETSTISWLIHLPRPFLDLVPEVRYDTRWIVFVTPMIPVSGVEGWLFQGLVAKLKEGGFDVHQLGQKVGEDGEVVGEGKLKISYYGRGSGASGVEWTDRPGLIEEVRRVGRV</sequence>
<dbReference type="KEGG" id="ffu:CLAFUR5_11242"/>
<dbReference type="InterPro" id="IPR038883">
    <property type="entry name" value="AN11006-like"/>
</dbReference>
<dbReference type="EMBL" id="CP090170">
    <property type="protein sequence ID" value="UJO20849.1"/>
    <property type="molecule type" value="Genomic_DNA"/>
</dbReference>
<dbReference type="GeneID" id="71991120"/>
<reference evidence="2" key="1">
    <citation type="submission" date="2021-12" db="EMBL/GenBank/DDBJ databases">
        <authorList>
            <person name="Zaccaron A."/>
            <person name="Stergiopoulos I."/>
        </authorList>
    </citation>
    <scope>NUCLEOTIDE SEQUENCE</scope>
    <source>
        <strain evidence="2">Race5_Kim</strain>
    </source>
</reference>
<dbReference type="AlphaFoldDB" id="A0A9Q8PE15"/>
<feature type="region of interest" description="Disordered" evidence="1">
    <location>
        <begin position="1"/>
        <end position="31"/>
    </location>
</feature>
<proteinExistence type="predicted"/>